<feature type="region of interest" description="Disordered" evidence="1">
    <location>
        <begin position="266"/>
        <end position="285"/>
    </location>
</feature>
<evidence type="ECO:0000313" key="3">
    <source>
        <dbReference type="EMBL" id="KAJ1923654.1"/>
    </source>
</evidence>
<keyword evidence="2" id="KW-0812">Transmembrane</keyword>
<dbReference type="OrthoDB" id="5724027at2759"/>
<feature type="compositionally biased region" description="Basic residues" evidence="1">
    <location>
        <begin position="1"/>
        <end position="10"/>
    </location>
</feature>
<evidence type="ECO:0000313" key="4">
    <source>
        <dbReference type="Proteomes" id="UP001150569"/>
    </source>
</evidence>
<gene>
    <name evidence="3" type="ORF">IWQ60_005740</name>
</gene>
<keyword evidence="2" id="KW-1133">Transmembrane helix</keyword>
<feature type="transmembrane region" description="Helical" evidence="2">
    <location>
        <begin position="506"/>
        <end position="525"/>
    </location>
</feature>
<evidence type="ECO:0000256" key="1">
    <source>
        <dbReference type="SAM" id="MobiDB-lite"/>
    </source>
</evidence>
<feature type="transmembrane region" description="Helical" evidence="2">
    <location>
        <begin position="179"/>
        <end position="205"/>
    </location>
</feature>
<feature type="transmembrane region" description="Helical" evidence="2">
    <location>
        <begin position="545"/>
        <end position="564"/>
    </location>
</feature>
<comment type="caution">
    <text evidence="3">The sequence shown here is derived from an EMBL/GenBank/DDBJ whole genome shotgun (WGS) entry which is preliminary data.</text>
</comment>
<evidence type="ECO:0008006" key="5">
    <source>
        <dbReference type="Google" id="ProtNLM"/>
    </source>
</evidence>
<feature type="transmembrane region" description="Helical" evidence="2">
    <location>
        <begin position="473"/>
        <end position="494"/>
    </location>
</feature>
<evidence type="ECO:0000256" key="2">
    <source>
        <dbReference type="SAM" id="Phobius"/>
    </source>
</evidence>
<dbReference type="EMBL" id="JANBPT010000320">
    <property type="protein sequence ID" value="KAJ1923654.1"/>
    <property type="molecule type" value="Genomic_DNA"/>
</dbReference>
<accession>A0A9W8A5U7</accession>
<dbReference type="AlphaFoldDB" id="A0A9W8A5U7"/>
<organism evidence="3 4">
    <name type="scientific">Tieghemiomyces parasiticus</name>
    <dbReference type="NCBI Taxonomy" id="78921"/>
    <lineage>
        <taxon>Eukaryota</taxon>
        <taxon>Fungi</taxon>
        <taxon>Fungi incertae sedis</taxon>
        <taxon>Zoopagomycota</taxon>
        <taxon>Kickxellomycotina</taxon>
        <taxon>Dimargaritomycetes</taxon>
        <taxon>Dimargaritales</taxon>
        <taxon>Dimargaritaceae</taxon>
        <taxon>Tieghemiomyces</taxon>
    </lineage>
</organism>
<sequence>MHKFFHRKRPQAIAPLGRSSTAPPLATGFGTSHDMNHDDNTDGYSASGGGENNEGRRPRLSPNMTVPYDDLAGLGSYHHVERERASPGPAAVAAELAPPHDQLPPPLSGRNRRLSRLIRAMTIASLKEATVPSAAGSDRNGGSGSDTERRGVTHEPNLPSSSSIPVRMKKHITSLRRYVVVRILMWALALLLVWGALVPTSYFLFRRQWDEASVYRRMVYNGSQVLPRNGGSGRSDAGKNSQRVAASTVVSSQHWVVPATQNPRRSVKVTRADSRSTQTTTIPPPPPAVAHPFAGIVACIYVQSFDVVNQQLHLTLEPRVTVNANLTDAQGLLLQPIIADYYYETMTLNASAPLRPVKLTIPVSSGTTAFYPFDRYRIKLSLRYTLPPRTVTSNLNDTDTAASVAPADPIRIPTMLQFPSSQMAGYVFEVLPDAATTDTSTTSAVSDRTSPPGPELLARTADLALHVHRQSSVIWLALMVTLIMYILTVPLLALTVRSCWMYRENLPSANVVVISGSILLTLPMLRSLQPYVPPGICFIDFWGFLWNLVVALVCTITLLCTYHARYHPQAEMISALAGQQSTTPSFVRRLGLAKFPTNVSDSFRQL</sequence>
<reference evidence="3" key="1">
    <citation type="submission" date="2022-07" db="EMBL/GenBank/DDBJ databases">
        <title>Phylogenomic reconstructions and comparative analyses of Kickxellomycotina fungi.</title>
        <authorList>
            <person name="Reynolds N.K."/>
            <person name="Stajich J.E."/>
            <person name="Barry K."/>
            <person name="Grigoriev I.V."/>
            <person name="Crous P."/>
            <person name="Smith M.E."/>
        </authorList>
    </citation>
    <scope>NUCLEOTIDE SEQUENCE</scope>
    <source>
        <strain evidence="3">RSA 861</strain>
    </source>
</reference>
<feature type="region of interest" description="Disordered" evidence="1">
    <location>
        <begin position="129"/>
        <end position="163"/>
    </location>
</feature>
<keyword evidence="4" id="KW-1185">Reference proteome</keyword>
<protein>
    <recommendedName>
        <fullName evidence="5">Transmembrane protein</fullName>
    </recommendedName>
</protein>
<feature type="region of interest" description="Disordered" evidence="1">
    <location>
        <begin position="1"/>
        <end position="66"/>
    </location>
</feature>
<keyword evidence="2" id="KW-0472">Membrane</keyword>
<dbReference type="Proteomes" id="UP001150569">
    <property type="component" value="Unassembled WGS sequence"/>
</dbReference>
<name>A0A9W8A5U7_9FUNG</name>
<proteinExistence type="predicted"/>